<keyword evidence="3" id="KW-1185">Reference proteome</keyword>
<feature type="compositionally biased region" description="Basic and acidic residues" evidence="1">
    <location>
        <begin position="13"/>
        <end position="27"/>
    </location>
</feature>
<evidence type="ECO:0000256" key="1">
    <source>
        <dbReference type="SAM" id="MobiDB-lite"/>
    </source>
</evidence>
<evidence type="ECO:0000313" key="2">
    <source>
        <dbReference type="EMBL" id="KAF2455161.1"/>
    </source>
</evidence>
<gene>
    <name evidence="2" type="ORF">BDY21DRAFT_351428</name>
</gene>
<dbReference type="EMBL" id="MU001688">
    <property type="protein sequence ID" value="KAF2455161.1"/>
    <property type="molecule type" value="Genomic_DNA"/>
</dbReference>
<reference evidence="2" key="1">
    <citation type="journal article" date="2020" name="Stud. Mycol.">
        <title>101 Dothideomycetes genomes: a test case for predicting lifestyles and emergence of pathogens.</title>
        <authorList>
            <person name="Haridas S."/>
            <person name="Albert R."/>
            <person name="Binder M."/>
            <person name="Bloem J."/>
            <person name="Labutti K."/>
            <person name="Salamov A."/>
            <person name="Andreopoulos B."/>
            <person name="Baker S."/>
            <person name="Barry K."/>
            <person name="Bills G."/>
            <person name="Bluhm B."/>
            <person name="Cannon C."/>
            <person name="Castanera R."/>
            <person name="Culley D."/>
            <person name="Daum C."/>
            <person name="Ezra D."/>
            <person name="Gonzalez J."/>
            <person name="Henrissat B."/>
            <person name="Kuo A."/>
            <person name="Liang C."/>
            <person name="Lipzen A."/>
            <person name="Lutzoni F."/>
            <person name="Magnuson J."/>
            <person name="Mondo S."/>
            <person name="Nolan M."/>
            <person name="Ohm R."/>
            <person name="Pangilinan J."/>
            <person name="Park H.-J."/>
            <person name="Ramirez L."/>
            <person name="Alfaro M."/>
            <person name="Sun H."/>
            <person name="Tritt A."/>
            <person name="Yoshinaga Y."/>
            <person name="Zwiers L.-H."/>
            <person name="Turgeon B."/>
            <person name="Goodwin S."/>
            <person name="Spatafora J."/>
            <person name="Crous P."/>
            <person name="Grigoriev I."/>
        </authorList>
    </citation>
    <scope>NUCLEOTIDE SEQUENCE</scope>
    <source>
        <strain evidence="2">ATCC 16933</strain>
    </source>
</reference>
<name>A0A6A6NTT6_9PEZI</name>
<accession>A0A6A6NTT6</accession>
<dbReference type="AlphaFoldDB" id="A0A6A6NTT6"/>
<protein>
    <submittedName>
        <fullName evidence="2">Uncharacterized protein</fullName>
    </submittedName>
</protein>
<dbReference type="Proteomes" id="UP000799766">
    <property type="component" value="Unassembled WGS sequence"/>
</dbReference>
<feature type="region of interest" description="Disordered" evidence="1">
    <location>
        <begin position="119"/>
        <end position="158"/>
    </location>
</feature>
<feature type="region of interest" description="Disordered" evidence="1">
    <location>
        <begin position="1"/>
        <end position="27"/>
    </location>
</feature>
<organism evidence="2 3">
    <name type="scientific">Lineolata rhizophorae</name>
    <dbReference type="NCBI Taxonomy" id="578093"/>
    <lineage>
        <taxon>Eukaryota</taxon>
        <taxon>Fungi</taxon>
        <taxon>Dikarya</taxon>
        <taxon>Ascomycota</taxon>
        <taxon>Pezizomycotina</taxon>
        <taxon>Dothideomycetes</taxon>
        <taxon>Dothideomycetes incertae sedis</taxon>
        <taxon>Lineolatales</taxon>
        <taxon>Lineolataceae</taxon>
        <taxon>Lineolata</taxon>
    </lineage>
</organism>
<feature type="compositionally biased region" description="Basic and acidic residues" evidence="1">
    <location>
        <begin position="119"/>
        <end position="142"/>
    </location>
</feature>
<proteinExistence type="predicted"/>
<sequence length="158" mass="17639">MARRRRLTGRNGELLERDFEPPSCGTDKRASGVPRKCSLQWPGTRLRLLPLVPACPPLSCDDSSLAPRLDPAPGIEQAPAAGRSAEAVCDRKWRMRCPSGGGIGRLTWWPCRMDARRSRGVREITEQREGEREGGGDWDARRTATTTYTNNPAHTSRW</sequence>
<evidence type="ECO:0000313" key="3">
    <source>
        <dbReference type="Proteomes" id="UP000799766"/>
    </source>
</evidence>